<comment type="pathway">
    <text evidence="2 16">Amino-acid biosynthesis; L-lysine biosynthesis via DAP pathway; (S)-tetrahydrodipicolinate from L-aspartate: step 1/4.</text>
</comment>
<evidence type="ECO:0000256" key="8">
    <source>
        <dbReference type="ARBA" id="ARBA00022741"/>
    </source>
</evidence>
<evidence type="ECO:0000256" key="2">
    <source>
        <dbReference type="ARBA" id="ARBA00004766"/>
    </source>
</evidence>
<evidence type="ECO:0000256" key="4">
    <source>
        <dbReference type="ARBA" id="ARBA00005139"/>
    </source>
</evidence>
<keyword evidence="12" id="KW-0457">Lysine biosynthesis</keyword>
<comment type="pathway">
    <text evidence="4 16">Amino-acid biosynthesis; L-threonine biosynthesis; L-threonine from L-aspartate: step 1/5.</text>
</comment>
<dbReference type="Pfam" id="PF00696">
    <property type="entry name" value="AA_kinase"/>
    <property type="match status" value="1"/>
</dbReference>
<keyword evidence="6 16" id="KW-0028">Amino-acid biosynthesis</keyword>
<dbReference type="FunFam" id="3.40.1160.10:FF:000002">
    <property type="entry name" value="Aspartokinase"/>
    <property type="match status" value="1"/>
</dbReference>
<evidence type="ECO:0000256" key="1">
    <source>
        <dbReference type="ARBA" id="ARBA00003121"/>
    </source>
</evidence>
<feature type="binding site" evidence="14">
    <location>
        <begin position="214"/>
        <end position="215"/>
    </location>
    <ligand>
        <name>ATP</name>
        <dbReference type="ChEBI" id="CHEBI:30616"/>
    </ligand>
</feature>
<proteinExistence type="inferred from homology"/>
<dbReference type="GO" id="GO:0009090">
    <property type="term" value="P:homoserine biosynthetic process"/>
    <property type="evidence" value="ECO:0007669"/>
    <property type="project" value="TreeGrafter"/>
</dbReference>
<evidence type="ECO:0000256" key="6">
    <source>
        <dbReference type="ARBA" id="ARBA00022605"/>
    </source>
</evidence>
<evidence type="ECO:0000256" key="9">
    <source>
        <dbReference type="ARBA" id="ARBA00022777"/>
    </source>
</evidence>
<dbReference type="CDD" id="cd04937">
    <property type="entry name" value="ACT_AKi-DapG-BS_2"/>
    <property type="match status" value="1"/>
</dbReference>
<dbReference type="InterPro" id="IPR036393">
    <property type="entry name" value="AceGlu_kinase-like_sf"/>
</dbReference>
<dbReference type="PANTHER" id="PTHR21499:SF3">
    <property type="entry name" value="ASPARTOKINASE"/>
    <property type="match status" value="1"/>
</dbReference>
<evidence type="ECO:0000256" key="11">
    <source>
        <dbReference type="ARBA" id="ARBA00022915"/>
    </source>
</evidence>
<reference evidence="19 20" key="1">
    <citation type="journal article" date="2014" name="Antonie Van Leeuwenhoek">
        <title>Fictibacillus enclensis sp. nov., isolated from marine sediment.</title>
        <authorList>
            <person name="Dastager S.G."/>
            <person name="Mawlankar R."/>
            <person name="Srinivasan K."/>
            <person name="Tang S.K."/>
            <person name="Lee J.C."/>
            <person name="Ramana V.V."/>
            <person name="Shouche Y.S."/>
        </authorList>
    </citation>
    <scope>NUCLEOTIDE SEQUENCE [LARGE SCALE GENOMIC DNA]</scope>
    <source>
        <strain evidence="19 20">NIO-1003</strain>
    </source>
</reference>
<dbReference type="RefSeq" id="WP_061969533.1">
    <property type="nucleotide sequence ID" value="NZ_FMAV01000001.1"/>
</dbReference>
<dbReference type="NCBIfam" id="TIGR00657">
    <property type="entry name" value="asp_kinases"/>
    <property type="match status" value="1"/>
</dbReference>
<dbReference type="PROSITE" id="PS00324">
    <property type="entry name" value="ASPARTOKINASE"/>
    <property type="match status" value="1"/>
</dbReference>
<dbReference type="PIRSF" id="PIRSF000726">
    <property type="entry name" value="Asp_kin"/>
    <property type="match status" value="1"/>
</dbReference>
<evidence type="ECO:0000256" key="13">
    <source>
        <dbReference type="ARBA" id="ARBA00047872"/>
    </source>
</evidence>
<dbReference type="OrthoDB" id="9799110at2"/>
<feature type="binding site" evidence="14">
    <location>
        <begin position="178"/>
        <end position="179"/>
    </location>
    <ligand>
        <name>ATP</name>
        <dbReference type="ChEBI" id="CHEBI:30616"/>
    </ligand>
</feature>
<evidence type="ECO:0000313" key="19">
    <source>
        <dbReference type="EMBL" id="KSU85117.1"/>
    </source>
</evidence>
<evidence type="ECO:0000256" key="14">
    <source>
        <dbReference type="PIRSR" id="PIRSR000726-1"/>
    </source>
</evidence>
<dbReference type="GO" id="GO:0009088">
    <property type="term" value="P:threonine biosynthetic process"/>
    <property type="evidence" value="ECO:0007669"/>
    <property type="project" value="UniProtKB-UniPathway"/>
</dbReference>
<organism evidence="19 20">
    <name type="scientific">Fictibacillus enclensis</name>
    <dbReference type="NCBI Taxonomy" id="1017270"/>
    <lineage>
        <taxon>Bacteria</taxon>
        <taxon>Bacillati</taxon>
        <taxon>Bacillota</taxon>
        <taxon>Bacilli</taxon>
        <taxon>Bacillales</taxon>
        <taxon>Fictibacillaceae</taxon>
        <taxon>Fictibacillus</taxon>
    </lineage>
</organism>
<dbReference type="UniPathway" id="UPA00050">
    <property type="reaction ID" value="UER00461"/>
</dbReference>
<evidence type="ECO:0000256" key="10">
    <source>
        <dbReference type="ARBA" id="ARBA00022840"/>
    </source>
</evidence>
<dbReference type="Proteomes" id="UP000054099">
    <property type="component" value="Unassembled WGS sequence"/>
</dbReference>
<dbReference type="InterPro" id="IPR001341">
    <property type="entry name" value="Asp_kinase"/>
</dbReference>
<dbReference type="InterPro" id="IPR001048">
    <property type="entry name" value="Asp/Glu/Uridylate_kinase"/>
</dbReference>
<dbReference type="NCBIfam" id="NF006068">
    <property type="entry name" value="PRK08210.1"/>
    <property type="match status" value="1"/>
</dbReference>
<evidence type="ECO:0000259" key="17">
    <source>
        <dbReference type="Pfam" id="PF00696"/>
    </source>
</evidence>
<feature type="binding site" evidence="14">
    <location>
        <position position="189"/>
    </location>
    <ligand>
        <name>ATP</name>
        <dbReference type="ChEBI" id="CHEBI:30616"/>
    </ligand>
</feature>
<evidence type="ECO:0000256" key="3">
    <source>
        <dbReference type="ARBA" id="ARBA00004986"/>
    </source>
</evidence>
<evidence type="ECO:0000256" key="7">
    <source>
        <dbReference type="ARBA" id="ARBA00022679"/>
    </source>
</evidence>
<comment type="similarity">
    <text evidence="5 15">Belongs to the aspartokinase family.</text>
</comment>
<sequence>MKIIIQKFGGTSLKDENGRELAAQHVRRAISEGYKVVCVVSAMGRSGDPYATDTLLRLLGENNQHVESREYDLLLSCGEIISSVVFSNLLKSKEISASALTGSQAGFRTNDEHKNARITDMQCERLQSMLETYDAVVVAGFQGEAANGDVTTLGRGGSDTSASALGAALDAEYIDIFTDVEGVMTADPRIVEDAQPLSVVTYNEICNMAYQGAKVIHPRAVEIAMQAKVPLRIRSTYSELPGTLVTSATSKGAGRDVQDHVITGIAHVPKVTQIKVFAKDAQYDLHTNVFKAMAKEQISVDFFNISPKGVVYTVMENMAEHAEKVLREHGYSPEITRNCAKVSAVGAGMSGVPGVTARIVEALVNENIQILQSADSHTTIWVLVRQDDMVKAVNALHRAFELHNIHSKGRQLSE</sequence>
<keyword evidence="10 14" id="KW-0067">ATP-binding</keyword>
<dbReference type="Gene3D" id="3.40.1160.10">
    <property type="entry name" value="Acetylglutamate kinase-like"/>
    <property type="match status" value="1"/>
</dbReference>
<feature type="domain" description="CASTOR ACT" evidence="18">
    <location>
        <begin position="335"/>
        <end position="398"/>
    </location>
</feature>
<dbReference type="PANTHER" id="PTHR21499">
    <property type="entry name" value="ASPARTATE KINASE"/>
    <property type="match status" value="1"/>
</dbReference>
<evidence type="ECO:0000256" key="5">
    <source>
        <dbReference type="ARBA" id="ARBA00010122"/>
    </source>
</evidence>
<comment type="pathway">
    <text evidence="3 16">Amino-acid biosynthesis; L-methionine biosynthesis via de novo pathway; L-homoserine from L-aspartate: step 1/3.</text>
</comment>
<dbReference type="EC" id="2.7.2.4" evidence="15"/>
<evidence type="ECO:0000259" key="18">
    <source>
        <dbReference type="Pfam" id="PF13840"/>
    </source>
</evidence>
<comment type="function">
    <text evidence="1">Catalyzes the phosphorylation of the beta-carboxyl group of aspartic acid with ATP to yield 4-phospho-L-aspartate, which is involved in the branched biosynthetic pathway leading to the biosynthesis of amino acids threonine, isoleucine and methionine.</text>
</comment>
<keyword evidence="20" id="KW-1185">Reference proteome</keyword>
<dbReference type="GO" id="GO:0005524">
    <property type="term" value="F:ATP binding"/>
    <property type="evidence" value="ECO:0007669"/>
    <property type="project" value="UniProtKB-KW"/>
</dbReference>
<dbReference type="GO" id="GO:0005829">
    <property type="term" value="C:cytosol"/>
    <property type="evidence" value="ECO:0007669"/>
    <property type="project" value="TreeGrafter"/>
</dbReference>
<keyword evidence="9 15" id="KW-0418">Kinase</keyword>
<evidence type="ECO:0000256" key="15">
    <source>
        <dbReference type="RuleBase" id="RU003448"/>
    </source>
</evidence>
<keyword evidence="8 14" id="KW-0547">Nucleotide-binding</keyword>
<dbReference type="EMBL" id="LNQN01000001">
    <property type="protein sequence ID" value="KSU85117.1"/>
    <property type="molecule type" value="Genomic_DNA"/>
</dbReference>
<evidence type="ECO:0000256" key="12">
    <source>
        <dbReference type="ARBA" id="ARBA00023154"/>
    </source>
</evidence>
<dbReference type="GO" id="GO:0009089">
    <property type="term" value="P:lysine biosynthetic process via diaminopimelate"/>
    <property type="evidence" value="ECO:0007669"/>
    <property type="project" value="UniProtKB-UniPathway"/>
</dbReference>
<feature type="binding site" evidence="14">
    <location>
        <position position="79"/>
    </location>
    <ligand>
        <name>substrate</name>
    </ligand>
</feature>
<dbReference type="GO" id="GO:0019877">
    <property type="term" value="P:diaminopimelate biosynthetic process"/>
    <property type="evidence" value="ECO:0007669"/>
    <property type="project" value="UniProtKB-KW"/>
</dbReference>
<dbReference type="AlphaFoldDB" id="A0A0V8JDU1"/>
<dbReference type="GO" id="GO:0004072">
    <property type="term" value="F:aspartate kinase activity"/>
    <property type="evidence" value="ECO:0007669"/>
    <property type="project" value="UniProtKB-EC"/>
</dbReference>
<name>A0A0V8JDU1_9BACL</name>
<dbReference type="CDD" id="cd04914">
    <property type="entry name" value="ACT_AKi-DapG-BS_1"/>
    <property type="match status" value="1"/>
</dbReference>
<feature type="domain" description="Aspartate/glutamate/uridylate kinase" evidence="17">
    <location>
        <begin position="2"/>
        <end position="235"/>
    </location>
</feature>
<keyword evidence="11" id="KW-0220">Diaminopimelate biosynthesis</keyword>
<comment type="catalytic activity">
    <reaction evidence="13 15">
        <text>L-aspartate + ATP = 4-phospho-L-aspartate + ADP</text>
        <dbReference type="Rhea" id="RHEA:23776"/>
        <dbReference type="ChEBI" id="CHEBI:29991"/>
        <dbReference type="ChEBI" id="CHEBI:30616"/>
        <dbReference type="ChEBI" id="CHEBI:57535"/>
        <dbReference type="ChEBI" id="CHEBI:456216"/>
        <dbReference type="EC" id="2.7.2.4"/>
    </reaction>
</comment>
<evidence type="ECO:0000313" key="20">
    <source>
        <dbReference type="Proteomes" id="UP000054099"/>
    </source>
</evidence>
<dbReference type="SUPFAM" id="SSF55021">
    <property type="entry name" value="ACT-like"/>
    <property type="match status" value="2"/>
</dbReference>
<gene>
    <name evidence="19" type="ORF">AS030_06235</name>
</gene>
<dbReference type="Gene3D" id="3.30.2130.10">
    <property type="entry name" value="VC0802-like"/>
    <property type="match status" value="1"/>
</dbReference>
<dbReference type="InterPro" id="IPR005260">
    <property type="entry name" value="Asp_kin_monofn"/>
</dbReference>
<dbReference type="InterPro" id="IPR018042">
    <property type="entry name" value="Aspartate_kinase_CS"/>
</dbReference>
<dbReference type="SUPFAM" id="SSF53633">
    <property type="entry name" value="Carbamate kinase-like"/>
    <property type="match status" value="1"/>
</dbReference>
<dbReference type="NCBIfam" id="TIGR00656">
    <property type="entry name" value="asp_kin_monofn"/>
    <property type="match status" value="1"/>
</dbReference>
<feature type="binding site" evidence="14">
    <location>
        <position position="52"/>
    </location>
    <ligand>
        <name>substrate</name>
    </ligand>
</feature>
<comment type="caution">
    <text evidence="19">The sequence shown here is derived from an EMBL/GenBank/DDBJ whole genome shotgun (WGS) entry which is preliminary data.</text>
</comment>
<accession>A0A0V8JDU1</accession>
<feature type="binding site" evidence="14">
    <location>
        <begin position="7"/>
        <end position="10"/>
    </location>
    <ligand>
        <name>ATP</name>
        <dbReference type="ChEBI" id="CHEBI:30616"/>
    </ligand>
</feature>
<dbReference type="UniPathway" id="UPA00034">
    <property type="reaction ID" value="UER00015"/>
</dbReference>
<dbReference type="InterPro" id="IPR027795">
    <property type="entry name" value="CASTOR_ACT_dom"/>
</dbReference>
<keyword evidence="7 15" id="KW-0808">Transferase</keyword>
<protein>
    <recommendedName>
        <fullName evidence="15">Aspartokinase</fullName>
        <ecNumber evidence="15">2.7.2.4</ecNumber>
    </recommendedName>
</protein>
<dbReference type="Pfam" id="PF13840">
    <property type="entry name" value="ACT_7"/>
    <property type="match status" value="1"/>
</dbReference>
<evidence type="ECO:0000256" key="16">
    <source>
        <dbReference type="RuleBase" id="RU004249"/>
    </source>
</evidence>
<dbReference type="InterPro" id="IPR045865">
    <property type="entry name" value="ACT-like_dom_sf"/>
</dbReference>
<dbReference type="UniPathway" id="UPA00051">
    <property type="reaction ID" value="UER00462"/>
</dbReference>